<evidence type="ECO:0000259" key="6">
    <source>
        <dbReference type="PROSITE" id="PS50118"/>
    </source>
</evidence>
<evidence type="ECO:0000256" key="5">
    <source>
        <dbReference type="SAM" id="MobiDB-lite"/>
    </source>
</evidence>
<feature type="region of interest" description="Disordered" evidence="5">
    <location>
        <begin position="1"/>
        <end position="42"/>
    </location>
</feature>
<dbReference type="GO" id="GO:0010468">
    <property type="term" value="P:regulation of gene expression"/>
    <property type="evidence" value="ECO:0007669"/>
    <property type="project" value="TreeGrafter"/>
</dbReference>
<feature type="coiled-coil region" evidence="4">
    <location>
        <begin position="189"/>
        <end position="237"/>
    </location>
</feature>
<dbReference type="SMART" id="SM00398">
    <property type="entry name" value="HMG"/>
    <property type="match status" value="1"/>
</dbReference>
<dbReference type="PROSITE" id="PS50118">
    <property type="entry name" value="HMG_BOX_2"/>
    <property type="match status" value="1"/>
</dbReference>
<accession>T2M5J8</accession>
<dbReference type="SUPFAM" id="SSF47095">
    <property type="entry name" value="HMG-box"/>
    <property type="match status" value="1"/>
</dbReference>
<dbReference type="GO" id="GO:0005634">
    <property type="term" value="C:nucleus"/>
    <property type="evidence" value="ECO:0007669"/>
    <property type="project" value="UniProtKB-UniRule"/>
</dbReference>
<keyword evidence="1 3" id="KW-0238">DNA-binding</keyword>
<evidence type="ECO:0000256" key="2">
    <source>
        <dbReference type="ARBA" id="ARBA00023242"/>
    </source>
</evidence>
<reference evidence="7" key="1">
    <citation type="journal article" date="2013" name="Genome Biol. Evol.">
        <title>Punctuated emergences of genetic and phenotypic innovations in eumetazoan, bilaterian, euteleostome, and hominidae ancestors.</title>
        <authorList>
            <person name="Wenger Y."/>
            <person name="Galliot B."/>
        </authorList>
    </citation>
    <scope>NUCLEOTIDE SEQUENCE</scope>
    <source>
        <tissue evidence="7">Whole animals</tissue>
    </source>
</reference>
<keyword evidence="4" id="KW-0175">Coiled coil</keyword>
<dbReference type="PANTHER" id="PTHR46040:SF3">
    <property type="entry name" value="HIGH MOBILITY GROUP PROTEIN 2"/>
    <property type="match status" value="1"/>
</dbReference>
<dbReference type="OMA" id="IFTHEFL"/>
<organism evidence="7">
    <name type="scientific">Hydra vulgaris</name>
    <name type="common">Hydra</name>
    <name type="synonym">Hydra attenuata</name>
    <dbReference type="NCBI Taxonomy" id="6087"/>
    <lineage>
        <taxon>Eukaryota</taxon>
        <taxon>Metazoa</taxon>
        <taxon>Cnidaria</taxon>
        <taxon>Hydrozoa</taxon>
        <taxon>Hydroidolina</taxon>
        <taxon>Anthoathecata</taxon>
        <taxon>Aplanulata</taxon>
        <taxon>Hydridae</taxon>
        <taxon>Hydra</taxon>
    </lineage>
</organism>
<dbReference type="Pfam" id="PF00505">
    <property type="entry name" value="HMG_box"/>
    <property type="match status" value="1"/>
</dbReference>
<sequence length="312" mass="36306">MSDREEKHTVETVDQELSDYSSNGSPSITGEDLKPTKVTKQKRKRILKDVNAPKAPLTGYVRYLNEHREKFRIENPDMPFHEVTKILGQKWSSLDQSEKQQYLYEAEKDKEKYMKALQGYQQSSAYKEFQKKKRQEADFLNDTGKVKCDVENSCSPLKQNTEQLIRGPRITSTEDVHIPIFTEQFLDYSTKRESELRQLRKDNSVLEEQNALLIKQIEHMKSVVEQVKKEIIQQENENISMQKYLDQFKKTLVSSFEQVVLPSSLPGEPQKWSCSNVETKLAVLSEYLTSSNSEPVLAMQQKVKDIINILKY</sequence>
<dbReference type="Gene3D" id="1.10.30.10">
    <property type="entry name" value="High mobility group box domain"/>
    <property type="match status" value="1"/>
</dbReference>
<gene>
    <name evidence="7" type="primary">HMG20A</name>
</gene>
<feature type="domain" description="HMG box" evidence="6">
    <location>
        <begin position="53"/>
        <end position="121"/>
    </location>
</feature>
<proteinExistence type="evidence at transcript level"/>
<evidence type="ECO:0000256" key="1">
    <source>
        <dbReference type="ARBA" id="ARBA00023125"/>
    </source>
</evidence>
<protein>
    <submittedName>
        <fullName evidence="7">High mobility group protein 20A</fullName>
    </submittedName>
</protein>
<dbReference type="OrthoDB" id="3213154at2759"/>
<evidence type="ECO:0000256" key="4">
    <source>
        <dbReference type="SAM" id="Coils"/>
    </source>
</evidence>
<dbReference type="InterPro" id="IPR051965">
    <property type="entry name" value="ChromReg_NeuronalGeneExpr"/>
</dbReference>
<keyword evidence="2 3" id="KW-0539">Nucleus</keyword>
<feature type="compositionally biased region" description="Polar residues" evidence="5">
    <location>
        <begin position="18"/>
        <end position="28"/>
    </location>
</feature>
<dbReference type="PANTHER" id="PTHR46040">
    <property type="entry name" value="HIGH MOBILITY GROUP PROTEIN 2"/>
    <property type="match status" value="1"/>
</dbReference>
<evidence type="ECO:0000256" key="3">
    <source>
        <dbReference type="PROSITE-ProRule" id="PRU00267"/>
    </source>
</evidence>
<feature type="DNA-binding region" description="HMG box" evidence="3">
    <location>
        <begin position="53"/>
        <end position="121"/>
    </location>
</feature>
<name>T2M5J8_HYDVU</name>
<dbReference type="InterPro" id="IPR036910">
    <property type="entry name" value="HMG_box_dom_sf"/>
</dbReference>
<dbReference type="EMBL" id="HAAD01000953">
    <property type="protein sequence ID" value="CDG67185.1"/>
    <property type="molecule type" value="mRNA"/>
</dbReference>
<feature type="compositionally biased region" description="Basic and acidic residues" evidence="5">
    <location>
        <begin position="1"/>
        <end position="11"/>
    </location>
</feature>
<dbReference type="AlphaFoldDB" id="T2M5J8"/>
<evidence type="ECO:0000313" key="7">
    <source>
        <dbReference type="EMBL" id="CDG67185.1"/>
    </source>
</evidence>
<dbReference type="InterPro" id="IPR009071">
    <property type="entry name" value="HMG_box_dom"/>
</dbReference>
<dbReference type="CDD" id="cd21980">
    <property type="entry name" value="HMG-box_HMG20"/>
    <property type="match status" value="1"/>
</dbReference>
<dbReference type="GO" id="GO:0003677">
    <property type="term" value="F:DNA binding"/>
    <property type="evidence" value="ECO:0007669"/>
    <property type="project" value="UniProtKB-UniRule"/>
</dbReference>